<dbReference type="Proteomes" id="UP000624419">
    <property type="component" value="Unassembled WGS sequence"/>
</dbReference>
<organism evidence="1 2">
    <name type="scientific">Salinimonas profundi</name>
    <dbReference type="NCBI Taxonomy" id="2729140"/>
    <lineage>
        <taxon>Bacteria</taxon>
        <taxon>Pseudomonadati</taxon>
        <taxon>Pseudomonadota</taxon>
        <taxon>Gammaproteobacteria</taxon>
        <taxon>Alteromonadales</taxon>
        <taxon>Alteromonadaceae</taxon>
        <taxon>Alteromonas/Salinimonas group</taxon>
        <taxon>Salinimonas</taxon>
    </lineage>
</organism>
<dbReference type="RefSeq" id="WP_191025347.1">
    <property type="nucleotide sequence ID" value="NZ_JABBXD010000006.1"/>
</dbReference>
<evidence type="ECO:0000313" key="1">
    <source>
        <dbReference type="EMBL" id="MBD3586426.1"/>
    </source>
</evidence>
<proteinExistence type="predicted"/>
<protein>
    <submittedName>
        <fullName evidence="1">Uncharacterized protein</fullName>
    </submittedName>
</protein>
<sequence>MGIQAIVKTTNFESIELALGATFSQIEVFPLDNGLFGVSIPTKVVDTLGEYAIFEQLAKLEHYELWSGEWRKPKSRWKFW</sequence>
<keyword evidence="2" id="KW-1185">Reference proteome</keyword>
<reference evidence="1 2" key="1">
    <citation type="submission" date="2020-04" db="EMBL/GenBank/DDBJ databases">
        <title>Salinimonas sp. HHU 13199.</title>
        <authorList>
            <person name="Cui X."/>
            <person name="Zhang D."/>
        </authorList>
    </citation>
    <scope>NUCLEOTIDE SEQUENCE [LARGE SCALE GENOMIC DNA]</scope>
    <source>
        <strain evidence="1 2">HHU 13199</strain>
    </source>
</reference>
<comment type="caution">
    <text evidence="1">The sequence shown here is derived from an EMBL/GenBank/DDBJ whole genome shotgun (WGS) entry which is preliminary data.</text>
</comment>
<name>A0ABR8LJQ5_9ALTE</name>
<dbReference type="EMBL" id="JABBXD010000006">
    <property type="protein sequence ID" value="MBD3586426.1"/>
    <property type="molecule type" value="Genomic_DNA"/>
</dbReference>
<gene>
    <name evidence="1" type="ORF">HHX48_11815</name>
</gene>
<evidence type="ECO:0000313" key="2">
    <source>
        <dbReference type="Proteomes" id="UP000624419"/>
    </source>
</evidence>
<accession>A0ABR8LJQ5</accession>